<evidence type="ECO:0000256" key="4">
    <source>
        <dbReference type="ARBA" id="ARBA00022475"/>
    </source>
</evidence>
<dbReference type="SMART" id="SM00065">
    <property type="entry name" value="GAF"/>
    <property type="match status" value="1"/>
</dbReference>
<feature type="transmembrane region" description="Helical" evidence="14">
    <location>
        <begin position="327"/>
        <end position="350"/>
    </location>
</feature>
<gene>
    <name evidence="18" type="ordered locus">Deba_0019</name>
</gene>
<dbReference type="GO" id="GO:0000155">
    <property type="term" value="F:phosphorelay sensor kinase activity"/>
    <property type="evidence" value="ECO:0007669"/>
    <property type="project" value="InterPro"/>
</dbReference>
<dbReference type="CDD" id="cd00156">
    <property type="entry name" value="REC"/>
    <property type="match status" value="1"/>
</dbReference>
<dbReference type="InterPro" id="IPR048760">
    <property type="entry name" value="VP0354-like_sensor_dom"/>
</dbReference>
<comment type="catalytic activity">
    <reaction evidence="1">
        <text>ATP + protein L-histidine = ADP + protein N-phospho-L-histidine.</text>
        <dbReference type="EC" id="2.7.13.3"/>
    </reaction>
</comment>
<dbReference type="SUPFAM" id="SSF55785">
    <property type="entry name" value="PYP-like sensor domain (PAS domain)"/>
    <property type="match status" value="2"/>
</dbReference>
<name>E1QD79_DESB2</name>
<dbReference type="SUPFAM" id="SSF55874">
    <property type="entry name" value="ATPase domain of HSP90 chaperone/DNA topoisomerase II/histidine kinase"/>
    <property type="match status" value="1"/>
</dbReference>
<dbReference type="PRINTS" id="PR00344">
    <property type="entry name" value="BCTRLSENSOR"/>
</dbReference>
<dbReference type="GO" id="GO:0005886">
    <property type="term" value="C:plasma membrane"/>
    <property type="evidence" value="ECO:0007669"/>
    <property type="project" value="UniProtKB-SubCell"/>
</dbReference>
<keyword evidence="19" id="KW-1185">Reference proteome</keyword>
<dbReference type="RefSeq" id="WP_013256854.1">
    <property type="nucleotide sequence ID" value="NC_014365.1"/>
</dbReference>
<dbReference type="HOGENOM" id="CLU_007981_0_0_7"/>
<dbReference type="Pfam" id="PF13185">
    <property type="entry name" value="GAF_2"/>
    <property type="match status" value="1"/>
</dbReference>
<dbReference type="InterPro" id="IPR035965">
    <property type="entry name" value="PAS-like_dom_sf"/>
</dbReference>
<dbReference type="NCBIfam" id="TIGR00229">
    <property type="entry name" value="sensory_box"/>
    <property type="match status" value="1"/>
</dbReference>
<proteinExistence type="predicted"/>
<evidence type="ECO:0000256" key="8">
    <source>
        <dbReference type="ARBA" id="ARBA00022741"/>
    </source>
</evidence>
<keyword evidence="4" id="KW-1003">Cell membrane</keyword>
<dbReference type="SUPFAM" id="SSF103190">
    <property type="entry name" value="Sensory domain-like"/>
    <property type="match status" value="2"/>
</dbReference>
<feature type="domain" description="Response regulatory" evidence="16">
    <location>
        <begin position="1081"/>
        <end position="1197"/>
    </location>
</feature>
<dbReference type="Gene3D" id="3.30.450.40">
    <property type="match status" value="1"/>
</dbReference>
<dbReference type="SUPFAM" id="SSF47384">
    <property type="entry name" value="Homodimeric domain of signal transducing histidine kinase"/>
    <property type="match status" value="1"/>
</dbReference>
<keyword evidence="9 18" id="KW-0418">Kinase</keyword>
<keyword evidence="11 14" id="KW-1133">Transmembrane helix</keyword>
<dbReference type="SUPFAM" id="SSF52172">
    <property type="entry name" value="CheY-like"/>
    <property type="match status" value="1"/>
</dbReference>
<dbReference type="GO" id="GO:0005524">
    <property type="term" value="F:ATP binding"/>
    <property type="evidence" value="ECO:0007669"/>
    <property type="project" value="UniProtKB-KW"/>
</dbReference>
<dbReference type="Gene3D" id="1.10.287.130">
    <property type="match status" value="1"/>
</dbReference>
<evidence type="ECO:0000259" key="17">
    <source>
        <dbReference type="PROSITE" id="PS50112"/>
    </source>
</evidence>
<dbReference type="InterPro" id="IPR005467">
    <property type="entry name" value="His_kinase_dom"/>
</dbReference>
<evidence type="ECO:0000256" key="2">
    <source>
        <dbReference type="ARBA" id="ARBA00004651"/>
    </source>
</evidence>
<evidence type="ECO:0000256" key="1">
    <source>
        <dbReference type="ARBA" id="ARBA00000085"/>
    </source>
</evidence>
<keyword evidence="7 14" id="KW-0812">Transmembrane</keyword>
<sequence>MNASQYIAGLRPGPWAVFKKALLIFAPLMVISLAVLAELYHAETAADMVASRRMEMEAATAGQRAIQRVFAPVVDDLRFLAGLVERRLAAADRSAALAELASELTLFAASHPDYDQLRFVDVAGRERARVDRVGGRVKATAPGELQDKSRRYYFRRSIGLGRGGIYVSPLDLNVERERVEQPLKPMIRLAQPVFGPDGHKLGVVVINYLAAKLLEQLRQVGRPAPSALMLLNNQGHWLMGPDPEDEWGFMLPGKEKRTLANAQPQAWREISGREQGQAQTAAGLYSFVTARPLSELRAAGQGEYFWKVVSFLPAGAMSAKAEAWRDWGLLVAAALAFVWGLTAWGLAWAWEQRRATTEALRQANDDLERRVVARTAELSQAYQNARDEMAQRMEAQKALRASEEKYRTMMQAMEDAVYICSEAFVIEYMNPAMIRRLGRDATGELCHQALYHRPDVCPWCVMGVIKKRRHVNYQLDDELYNAVYHVSNDPLIHESGALSKLTVFRDVTKLKEQELALRESAELYHNLFQSMLHGVVYRDAQGRIVSANPAAEKILGIVLQHTTEGLAPESIPELFREDGAAMPPEEHPYEVAMRTGKEVRGVVMGVRNPHTKNVIWITVNAVPLFRPGDEKPHQVFTTFEDVSGQIRDRRVRQARLRLLELSADCDSDTLLQKTIDMAEELTGSEIGFYHFVSEDEKTLQLQVWSSNTLATMCTAKVEKAHYPVDKAGVWVDCLLRRRAVIHNDYMSLPHRRGLPEGHAPVRGELVAPVFRQGRIVAILGVGNKPGDYLEGDVAVVAQLADLAWDIVERKRAQETHARLEDQLRQAQKMEAIGTLAGGIAHDFNNILSAIIGYSELAASDLPEGHPVQEYLEAVLNAGGRAAELIKQILSFSRQAKRERQPVAVTPIVKEVIKLMRASAFGSIEVRQRFSADADLVLADPTSLHQVVMNLCTNARQAMLETGGVLTVELDSPIINAEDAARYDIQQGHFLRLSVSDTGVGMDQATLGRIFEPFFTTKEQGKGTGLGLSVLHGIVKDLGGSIRVYSESGRGSVFQVYLPLLASQAQRAAAPERQALAGGSERIMFVDDEEALVDIGRQILAPLGYEFFGFTSPEQALAAFRAAPDGFDLIFTDQNMPGRSGLEMALEMMRLRPELPVILCSGFSEQVSAEKALELGFKAFLYKPILTSQMVAAIRQALDEARTPTLTAEGPADAAPALEAH</sequence>
<feature type="domain" description="PAS" evidence="17">
    <location>
        <begin position="520"/>
        <end position="557"/>
    </location>
</feature>
<dbReference type="STRING" id="644282.Deba_0019"/>
<dbReference type="Pfam" id="PF02518">
    <property type="entry name" value="HATPase_c"/>
    <property type="match status" value="1"/>
</dbReference>
<dbReference type="eggNOG" id="COG2203">
    <property type="taxonomic scope" value="Bacteria"/>
</dbReference>
<dbReference type="InterPro" id="IPR029151">
    <property type="entry name" value="Sensor-like_sf"/>
</dbReference>
<dbReference type="AlphaFoldDB" id="E1QD79"/>
<evidence type="ECO:0000256" key="6">
    <source>
        <dbReference type="ARBA" id="ARBA00022679"/>
    </source>
</evidence>
<dbReference type="OrthoDB" id="5389366at2"/>
<dbReference type="PANTHER" id="PTHR43065:SF42">
    <property type="entry name" value="TWO-COMPONENT SENSOR PPRA"/>
    <property type="match status" value="1"/>
</dbReference>
<dbReference type="InterPro" id="IPR003661">
    <property type="entry name" value="HisK_dim/P_dom"/>
</dbReference>
<reference evidence="18 19" key="1">
    <citation type="journal article" date="2010" name="Stand. Genomic Sci.">
        <title>Complete genome sequence of Desulfarculus baarsii type strain (2st14).</title>
        <authorList>
            <person name="Sun H."/>
            <person name="Spring S."/>
            <person name="Lapidus A."/>
            <person name="Davenport K."/>
            <person name="Del Rio T.G."/>
            <person name="Tice H."/>
            <person name="Nolan M."/>
            <person name="Copeland A."/>
            <person name="Cheng J.F."/>
            <person name="Lucas S."/>
            <person name="Tapia R."/>
            <person name="Goodwin L."/>
            <person name="Pitluck S."/>
            <person name="Ivanova N."/>
            <person name="Pagani I."/>
            <person name="Mavromatis K."/>
            <person name="Ovchinnikova G."/>
            <person name="Pati A."/>
            <person name="Chen A."/>
            <person name="Palaniappan K."/>
            <person name="Hauser L."/>
            <person name="Chang Y.J."/>
            <person name="Jeffries C.D."/>
            <person name="Detter J.C."/>
            <person name="Han C."/>
            <person name="Rohde M."/>
            <person name="Brambilla E."/>
            <person name="Goker M."/>
            <person name="Woyke T."/>
            <person name="Bristow J."/>
            <person name="Eisen J.A."/>
            <person name="Markowitz V."/>
            <person name="Hugenholtz P."/>
            <person name="Kyrpides N.C."/>
            <person name="Klenk H.P."/>
            <person name="Land M."/>
        </authorList>
    </citation>
    <scope>NUCLEOTIDE SEQUENCE [LARGE SCALE GENOMIC DNA]</scope>
    <source>
        <strain evidence="19">ATCC 33931 / DSM 2075 / LMG 7858 / VKM B-1802 / 2st14</strain>
    </source>
</reference>
<evidence type="ECO:0000259" key="16">
    <source>
        <dbReference type="PROSITE" id="PS50110"/>
    </source>
</evidence>
<comment type="subcellular location">
    <subcellularLocation>
        <location evidence="2">Cell membrane</location>
        <topology evidence="2">Multi-pass membrane protein</topology>
    </subcellularLocation>
</comment>
<dbReference type="SMART" id="SM00387">
    <property type="entry name" value="HATPase_c"/>
    <property type="match status" value="1"/>
</dbReference>
<organism evidence="18 19">
    <name type="scientific">Desulfarculus baarsii (strain ATCC 33931 / DSM 2075 / LMG 7858 / VKM B-1802 / 2st14)</name>
    <dbReference type="NCBI Taxonomy" id="644282"/>
    <lineage>
        <taxon>Bacteria</taxon>
        <taxon>Pseudomonadati</taxon>
        <taxon>Thermodesulfobacteriota</taxon>
        <taxon>Desulfarculia</taxon>
        <taxon>Desulfarculales</taxon>
        <taxon>Desulfarculaceae</taxon>
        <taxon>Desulfarculus</taxon>
    </lineage>
</organism>
<evidence type="ECO:0000256" key="13">
    <source>
        <dbReference type="PROSITE-ProRule" id="PRU00169"/>
    </source>
</evidence>
<feature type="modified residue" description="4-aspartylphosphate" evidence="13">
    <location>
        <position position="1132"/>
    </location>
</feature>
<dbReference type="InterPro" id="IPR004358">
    <property type="entry name" value="Sig_transdc_His_kin-like_C"/>
</dbReference>
<dbReference type="Pfam" id="PF21623">
    <property type="entry name" value="HK_sensor_dom_bact"/>
    <property type="match status" value="1"/>
</dbReference>
<dbReference type="Pfam" id="PF13188">
    <property type="entry name" value="PAS_8"/>
    <property type="match status" value="2"/>
</dbReference>
<keyword evidence="6" id="KW-0808">Transferase</keyword>
<evidence type="ECO:0000256" key="9">
    <source>
        <dbReference type="ARBA" id="ARBA00022777"/>
    </source>
</evidence>
<evidence type="ECO:0000313" key="18">
    <source>
        <dbReference type="EMBL" id="ADK83398.1"/>
    </source>
</evidence>
<dbReference type="SUPFAM" id="SSF55781">
    <property type="entry name" value="GAF domain-like"/>
    <property type="match status" value="1"/>
</dbReference>
<dbReference type="PANTHER" id="PTHR43065">
    <property type="entry name" value="SENSOR HISTIDINE KINASE"/>
    <property type="match status" value="1"/>
</dbReference>
<keyword evidence="14" id="KW-0472">Membrane</keyword>
<dbReference type="EMBL" id="CP002085">
    <property type="protein sequence ID" value="ADK83398.1"/>
    <property type="molecule type" value="Genomic_DNA"/>
</dbReference>
<dbReference type="eggNOG" id="COG2204">
    <property type="taxonomic scope" value="Bacteria"/>
</dbReference>
<dbReference type="InterPro" id="IPR011006">
    <property type="entry name" value="CheY-like_superfamily"/>
</dbReference>
<protein>
    <recommendedName>
        <fullName evidence="3">histidine kinase</fullName>
        <ecNumber evidence="3">2.7.13.3</ecNumber>
    </recommendedName>
</protein>
<accession>E1QD79</accession>
<dbReference type="InterPro" id="IPR029016">
    <property type="entry name" value="GAF-like_dom_sf"/>
</dbReference>
<dbReference type="CDD" id="cd18773">
    <property type="entry name" value="PDC1_HK_sensor"/>
    <property type="match status" value="1"/>
</dbReference>
<keyword evidence="8" id="KW-0547">Nucleotide-binding</keyword>
<keyword evidence="5 13" id="KW-0597">Phosphoprotein</keyword>
<feature type="domain" description="Histidine kinase" evidence="15">
    <location>
        <begin position="838"/>
        <end position="1061"/>
    </location>
</feature>
<evidence type="ECO:0000256" key="10">
    <source>
        <dbReference type="ARBA" id="ARBA00022840"/>
    </source>
</evidence>
<dbReference type="CDD" id="cd00082">
    <property type="entry name" value="HisKA"/>
    <property type="match status" value="1"/>
</dbReference>
<dbReference type="PROSITE" id="PS50112">
    <property type="entry name" value="PAS"/>
    <property type="match status" value="1"/>
</dbReference>
<dbReference type="PROSITE" id="PS50110">
    <property type="entry name" value="RESPONSE_REGULATORY"/>
    <property type="match status" value="1"/>
</dbReference>
<evidence type="ECO:0000256" key="14">
    <source>
        <dbReference type="SAM" id="Phobius"/>
    </source>
</evidence>
<keyword evidence="10" id="KW-0067">ATP-binding</keyword>
<dbReference type="InterPro" id="IPR003018">
    <property type="entry name" value="GAF"/>
</dbReference>
<dbReference type="Gene3D" id="3.30.565.10">
    <property type="entry name" value="Histidine kinase-like ATPase, C-terminal domain"/>
    <property type="match status" value="1"/>
</dbReference>
<dbReference type="CDD" id="cd00130">
    <property type="entry name" value="PAS"/>
    <property type="match status" value="1"/>
</dbReference>
<evidence type="ECO:0000256" key="7">
    <source>
        <dbReference type="ARBA" id="ARBA00022692"/>
    </source>
</evidence>
<dbReference type="Gene3D" id="3.40.50.2300">
    <property type="match status" value="1"/>
</dbReference>
<dbReference type="eggNOG" id="COG4191">
    <property type="taxonomic scope" value="Bacteria"/>
</dbReference>
<dbReference type="eggNOG" id="COG3829">
    <property type="taxonomic scope" value="Bacteria"/>
</dbReference>
<dbReference type="Gene3D" id="3.30.450.20">
    <property type="entry name" value="PAS domain"/>
    <property type="match status" value="4"/>
</dbReference>
<dbReference type="EC" id="2.7.13.3" evidence="3"/>
<dbReference type="InterPro" id="IPR000014">
    <property type="entry name" value="PAS"/>
</dbReference>
<dbReference type="InterPro" id="IPR001789">
    <property type="entry name" value="Sig_transdc_resp-reg_receiver"/>
</dbReference>
<evidence type="ECO:0000259" key="15">
    <source>
        <dbReference type="PROSITE" id="PS50109"/>
    </source>
</evidence>
<dbReference type="Pfam" id="PF00072">
    <property type="entry name" value="Response_reg"/>
    <property type="match status" value="1"/>
</dbReference>
<evidence type="ECO:0000256" key="11">
    <source>
        <dbReference type="ARBA" id="ARBA00022989"/>
    </source>
</evidence>
<keyword evidence="12" id="KW-0902">Two-component regulatory system</keyword>
<dbReference type="KEGG" id="dbr:Deba_0019"/>
<evidence type="ECO:0000313" key="19">
    <source>
        <dbReference type="Proteomes" id="UP000009047"/>
    </source>
</evidence>
<dbReference type="InterPro" id="IPR036890">
    <property type="entry name" value="HATPase_C_sf"/>
</dbReference>
<feature type="transmembrane region" description="Helical" evidence="14">
    <location>
        <begin position="21"/>
        <end position="42"/>
    </location>
</feature>
<dbReference type="Pfam" id="PF00512">
    <property type="entry name" value="HisKA"/>
    <property type="match status" value="1"/>
</dbReference>
<evidence type="ECO:0000256" key="12">
    <source>
        <dbReference type="ARBA" id="ARBA00023012"/>
    </source>
</evidence>
<dbReference type="SMART" id="SM00448">
    <property type="entry name" value="REC"/>
    <property type="match status" value="1"/>
</dbReference>
<evidence type="ECO:0000256" key="3">
    <source>
        <dbReference type="ARBA" id="ARBA00012438"/>
    </source>
</evidence>
<dbReference type="SMART" id="SM00388">
    <property type="entry name" value="HisKA"/>
    <property type="match status" value="1"/>
</dbReference>
<dbReference type="InterPro" id="IPR036097">
    <property type="entry name" value="HisK_dim/P_sf"/>
</dbReference>
<evidence type="ECO:0000256" key="5">
    <source>
        <dbReference type="ARBA" id="ARBA00022553"/>
    </source>
</evidence>
<dbReference type="SMART" id="SM00091">
    <property type="entry name" value="PAS"/>
    <property type="match status" value="2"/>
</dbReference>
<dbReference type="Proteomes" id="UP000009047">
    <property type="component" value="Chromosome"/>
</dbReference>
<dbReference type="InterPro" id="IPR003594">
    <property type="entry name" value="HATPase_dom"/>
</dbReference>
<dbReference type="PROSITE" id="PS50109">
    <property type="entry name" value="HIS_KIN"/>
    <property type="match status" value="1"/>
</dbReference>